<feature type="compositionally biased region" description="Pro residues" evidence="7">
    <location>
        <begin position="77"/>
        <end position="87"/>
    </location>
</feature>
<comment type="cofactor">
    <cofactor evidence="1">
        <name>Zn(2+)</name>
        <dbReference type="ChEBI" id="CHEBI:29105"/>
    </cofactor>
</comment>
<feature type="region of interest" description="Disordered" evidence="7">
    <location>
        <begin position="47"/>
        <end position="106"/>
    </location>
</feature>
<dbReference type="EMBL" id="JALGCL010000002">
    <property type="protein sequence ID" value="MCJ0825939.1"/>
    <property type="molecule type" value="Genomic_DNA"/>
</dbReference>
<dbReference type="InterPro" id="IPR050570">
    <property type="entry name" value="Cell_wall_metabolism_enzyme"/>
</dbReference>
<keyword evidence="5" id="KW-0862">Zinc</keyword>
<dbReference type="PANTHER" id="PTHR21666:SF288">
    <property type="entry name" value="CELL DIVISION PROTEIN YTFB"/>
    <property type="match status" value="1"/>
</dbReference>
<dbReference type="Gene3D" id="2.70.70.10">
    <property type="entry name" value="Glucose Permease (Domain IIA)"/>
    <property type="match status" value="1"/>
</dbReference>
<dbReference type="SUPFAM" id="SSF51261">
    <property type="entry name" value="Duplicated hybrid motif"/>
    <property type="match status" value="1"/>
</dbReference>
<keyword evidence="6" id="KW-0482">Metalloprotease</keyword>
<feature type="compositionally biased region" description="Low complexity" evidence="7">
    <location>
        <begin position="88"/>
        <end position="106"/>
    </location>
</feature>
<keyword evidence="3" id="KW-0479">Metal-binding</keyword>
<evidence type="ECO:0000256" key="3">
    <source>
        <dbReference type="ARBA" id="ARBA00022723"/>
    </source>
</evidence>
<dbReference type="Proteomes" id="UP001165423">
    <property type="component" value="Unassembled WGS sequence"/>
</dbReference>
<dbReference type="InterPro" id="IPR016047">
    <property type="entry name" value="M23ase_b-sheet_dom"/>
</dbReference>
<keyword evidence="4" id="KW-0378">Hydrolase</keyword>
<evidence type="ECO:0000259" key="8">
    <source>
        <dbReference type="Pfam" id="PF01551"/>
    </source>
</evidence>
<feature type="compositionally biased region" description="Low complexity" evidence="7">
    <location>
        <begin position="58"/>
        <end position="76"/>
    </location>
</feature>
<comment type="caution">
    <text evidence="9">The sequence shown here is derived from an EMBL/GenBank/DDBJ whole genome shotgun (WGS) entry which is preliminary data.</text>
</comment>
<keyword evidence="2" id="KW-0645">Protease</keyword>
<dbReference type="CDD" id="cd12797">
    <property type="entry name" value="M23_peptidase"/>
    <property type="match status" value="1"/>
</dbReference>
<evidence type="ECO:0000256" key="5">
    <source>
        <dbReference type="ARBA" id="ARBA00022833"/>
    </source>
</evidence>
<proteinExistence type="predicted"/>
<evidence type="ECO:0000313" key="10">
    <source>
        <dbReference type="Proteomes" id="UP001165423"/>
    </source>
</evidence>
<accession>A0ABT0A4P2</accession>
<evidence type="ECO:0000256" key="7">
    <source>
        <dbReference type="SAM" id="MobiDB-lite"/>
    </source>
</evidence>
<protein>
    <submittedName>
        <fullName evidence="9">M23 family metallopeptidase</fullName>
    </submittedName>
</protein>
<dbReference type="PANTHER" id="PTHR21666">
    <property type="entry name" value="PEPTIDASE-RELATED"/>
    <property type="match status" value="1"/>
</dbReference>
<evidence type="ECO:0000256" key="2">
    <source>
        <dbReference type="ARBA" id="ARBA00022670"/>
    </source>
</evidence>
<dbReference type="Pfam" id="PF01551">
    <property type="entry name" value="Peptidase_M23"/>
    <property type="match status" value="1"/>
</dbReference>
<gene>
    <name evidence="9" type="ORF">MQC88_08220</name>
</gene>
<feature type="domain" description="M23ase beta-sheet core" evidence="8">
    <location>
        <begin position="140"/>
        <end position="232"/>
    </location>
</feature>
<sequence>MKSLLLFLAGLLLGANVVYFLLVRPRPLPEPEAAPAPAAMAITKVEAPAQTAGSHPLSPAVATTPPASAATTRPMPSTNPAPPPQAPAAPAGTTSPAAPATAPPAAAAHAPGHLLIPVAGVAANQLQDTFGDGRGGGERAHEALDIMAPRGTPVLAASDGKLEKLFTSVPGGLTIYQFDPTRTYAYYYAHLDRYAPGIAEGSQLKRGELIGYVGSTGNASEDAPHLHFAVFVLGPEKRWWQGTAIDPYPLLGGR</sequence>
<organism evidence="9 10">
    <name type="scientific">Cognatiluteimonas sedimenti</name>
    <dbReference type="NCBI Taxonomy" id="2927791"/>
    <lineage>
        <taxon>Bacteria</taxon>
        <taxon>Pseudomonadati</taxon>
        <taxon>Pseudomonadota</taxon>
        <taxon>Gammaproteobacteria</taxon>
        <taxon>Lysobacterales</taxon>
        <taxon>Lysobacteraceae</taxon>
        <taxon>Cognatiluteimonas</taxon>
    </lineage>
</organism>
<evidence type="ECO:0000256" key="1">
    <source>
        <dbReference type="ARBA" id="ARBA00001947"/>
    </source>
</evidence>
<dbReference type="InterPro" id="IPR011055">
    <property type="entry name" value="Dup_hybrid_motif"/>
</dbReference>
<evidence type="ECO:0000313" key="9">
    <source>
        <dbReference type="EMBL" id="MCJ0825939.1"/>
    </source>
</evidence>
<keyword evidence="10" id="KW-1185">Reference proteome</keyword>
<name>A0ABT0A4P2_9GAMM</name>
<evidence type="ECO:0000256" key="4">
    <source>
        <dbReference type="ARBA" id="ARBA00022801"/>
    </source>
</evidence>
<evidence type="ECO:0000256" key="6">
    <source>
        <dbReference type="ARBA" id="ARBA00023049"/>
    </source>
</evidence>
<reference evidence="9 10" key="1">
    <citation type="submission" date="2022-03" db="EMBL/GenBank/DDBJ databases">
        <title>Luteimonas soily sp. nov., a novel bacterium isolated from the soil.</title>
        <authorList>
            <person name="Zhang X."/>
        </authorList>
    </citation>
    <scope>NUCLEOTIDE SEQUENCE [LARGE SCALE GENOMIC DNA]</scope>
    <source>
        <strain evidence="9 10">50</strain>
    </source>
</reference>